<dbReference type="Proteomes" id="UP000294881">
    <property type="component" value="Unassembled WGS sequence"/>
</dbReference>
<comment type="catalytic activity">
    <reaction evidence="6 7 10">
        <text>orotidine 5'-phosphate + H(+) = UMP + CO2</text>
        <dbReference type="Rhea" id="RHEA:11596"/>
        <dbReference type="ChEBI" id="CHEBI:15378"/>
        <dbReference type="ChEBI" id="CHEBI:16526"/>
        <dbReference type="ChEBI" id="CHEBI:57538"/>
        <dbReference type="ChEBI" id="CHEBI:57865"/>
        <dbReference type="EC" id="4.1.1.23"/>
    </reaction>
</comment>
<dbReference type="NCBIfam" id="NF001273">
    <property type="entry name" value="PRK00230.1"/>
    <property type="match status" value="1"/>
</dbReference>
<evidence type="ECO:0000256" key="3">
    <source>
        <dbReference type="ARBA" id="ARBA00022793"/>
    </source>
</evidence>
<dbReference type="InterPro" id="IPR018089">
    <property type="entry name" value="OMPdecase_AS"/>
</dbReference>
<feature type="binding site" evidence="7">
    <location>
        <begin position="74"/>
        <end position="83"/>
    </location>
    <ligand>
        <name>substrate</name>
    </ligand>
</feature>
<dbReference type="GO" id="GO:0004590">
    <property type="term" value="F:orotidine-5'-phosphate decarboxylase activity"/>
    <property type="evidence" value="ECO:0007669"/>
    <property type="project" value="UniProtKB-UniRule"/>
</dbReference>
<proteinExistence type="inferred from homology"/>
<dbReference type="Pfam" id="PF00215">
    <property type="entry name" value="OMPdecase"/>
    <property type="match status" value="1"/>
</dbReference>
<dbReference type="InterPro" id="IPR047596">
    <property type="entry name" value="OMPdecase_bac"/>
</dbReference>
<dbReference type="NCBIfam" id="TIGR01740">
    <property type="entry name" value="pyrF"/>
    <property type="match status" value="1"/>
</dbReference>
<keyword evidence="3 7" id="KW-0210">Decarboxylase</keyword>
<comment type="similarity">
    <text evidence="7">Belongs to the OMP decarboxylase family. Type 1 subfamily.</text>
</comment>
<feature type="binding site" evidence="7 9">
    <location>
        <position position="129"/>
    </location>
    <ligand>
        <name>substrate</name>
    </ligand>
</feature>
<evidence type="ECO:0000256" key="9">
    <source>
        <dbReference type="PIRSR" id="PIRSR614732-2"/>
    </source>
</evidence>
<dbReference type="SUPFAM" id="SSF51366">
    <property type="entry name" value="Ribulose-phoshate binding barrel"/>
    <property type="match status" value="1"/>
</dbReference>
<evidence type="ECO:0000256" key="2">
    <source>
        <dbReference type="ARBA" id="ARBA00004861"/>
    </source>
</evidence>
<dbReference type="InterPro" id="IPR014732">
    <property type="entry name" value="OMPdecase"/>
</dbReference>
<evidence type="ECO:0000259" key="11">
    <source>
        <dbReference type="SMART" id="SM00934"/>
    </source>
</evidence>
<gene>
    <name evidence="7" type="primary">pyrF</name>
    <name evidence="12" type="ORF">EV666_103291</name>
</gene>
<feature type="domain" description="Orotidine 5'-phosphate decarboxylase" evidence="11">
    <location>
        <begin position="19"/>
        <end position="235"/>
    </location>
</feature>
<comment type="pathway">
    <text evidence="2 7 10">Pyrimidine metabolism; UMP biosynthesis via de novo pathway; UMP from orotate: step 2/2.</text>
</comment>
<feature type="binding site" evidence="7 9">
    <location>
        <position position="190"/>
    </location>
    <ligand>
        <name>substrate</name>
    </ligand>
</feature>
<evidence type="ECO:0000256" key="10">
    <source>
        <dbReference type="RuleBase" id="RU000512"/>
    </source>
</evidence>
<accession>A0A4R2GVT4</accession>
<feature type="binding site" evidence="7 9">
    <location>
        <position position="47"/>
    </location>
    <ligand>
        <name>substrate</name>
    </ligand>
</feature>
<organism evidence="12 13">
    <name type="scientific">Camelimonas lactis</name>
    <dbReference type="NCBI Taxonomy" id="659006"/>
    <lineage>
        <taxon>Bacteria</taxon>
        <taxon>Pseudomonadati</taxon>
        <taxon>Pseudomonadota</taxon>
        <taxon>Alphaproteobacteria</taxon>
        <taxon>Hyphomicrobiales</taxon>
        <taxon>Chelatococcaceae</taxon>
        <taxon>Camelimonas</taxon>
    </lineage>
</organism>
<comment type="function">
    <text evidence="1 7">Catalyzes the decarboxylation of orotidine 5'-monophosphate (OMP) to uridine 5'-monophosphate (UMP).</text>
</comment>
<evidence type="ECO:0000256" key="4">
    <source>
        <dbReference type="ARBA" id="ARBA00022975"/>
    </source>
</evidence>
<dbReference type="HAMAP" id="MF_01200_B">
    <property type="entry name" value="OMPdecase_type1_B"/>
    <property type="match status" value="1"/>
</dbReference>
<sequence length="243" mass="25273">MNAQTPSRPPRAAISPRDRLIVALDFPDVAAARAMTARLGDAVSFYKVGMELVYGGGLPFVGELADQGKQVFVDLKLHDIPNTVEKATARIASLGGRFLTVHAYPQTMRAAARGRGASALQILGVTVMTSYDDADLAEAGYAAGVRDTVARRAVQARAAGIDGLILSAEETLAMRAIVGDDMLLVTPGIRPAGAALGDQKRAVTPGQAIANGADYLVVGRPVTEAADPVAVARTIVQDIEAAL</sequence>
<dbReference type="GO" id="GO:0006207">
    <property type="term" value="P:'de novo' pyrimidine nucleobase biosynthetic process"/>
    <property type="evidence" value="ECO:0007669"/>
    <property type="project" value="InterPro"/>
</dbReference>
<dbReference type="RefSeq" id="WP_132004523.1">
    <property type="nucleotide sequence ID" value="NZ_JBHUNN010000002.1"/>
</dbReference>
<dbReference type="EMBL" id="SLWL01000003">
    <property type="protein sequence ID" value="TCO14782.1"/>
    <property type="molecule type" value="Genomic_DNA"/>
</dbReference>
<dbReference type="AlphaFoldDB" id="A0A4R2GVT4"/>
<keyword evidence="4 7" id="KW-0665">Pyrimidine biosynthesis</keyword>
<dbReference type="CDD" id="cd04725">
    <property type="entry name" value="OMP_decarboxylase_like"/>
    <property type="match status" value="1"/>
</dbReference>
<evidence type="ECO:0000256" key="5">
    <source>
        <dbReference type="ARBA" id="ARBA00023239"/>
    </source>
</evidence>
<feature type="active site" description="For OMPdecase activity" evidence="8">
    <location>
        <position position="76"/>
    </location>
</feature>
<keyword evidence="5 7" id="KW-0456">Lyase</keyword>
<evidence type="ECO:0000256" key="7">
    <source>
        <dbReference type="HAMAP-Rule" id="MF_01200"/>
    </source>
</evidence>
<feature type="active site" description="For OMPdecase activity" evidence="8">
    <location>
        <position position="79"/>
    </location>
</feature>
<dbReference type="PROSITE" id="PS00156">
    <property type="entry name" value="OMPDECASE"/>
    <property type="match status" value="1"/>
</dbReference>
<reference evidence="12 13" key="1">
    <citation type="submission" date="2019-03" db="EMBL/GenBank/DDBJ databases">
        <title>Genomic Encyclopedia of Type Strains, Phase IV (KMG-IV): sequencing the most valuable type-strain genomes for metagenomic binning, comparative biology and taxonomic classification.</title>
        <authorList>
            <person name="Goeker M."/>
        </authorList>
    </citation>
    <scope>NUCLEOTIDE SEQUENCE [LARGE SCALE GENOMIC DNA]</scope>
    <source>
        <strain evidence="12 13">DSM 22958</strain>
    </source>
</reference>
<comment type="caution">
    <text evidence="12">The sequence shown here is derived from an EMBL/GenBank/DDBJ whole genome shotgun (WGS) entry which is preliminary data.</text>
</comment>
<evidence type="ECO:0000313" key="13">
    <source>
        <dbReference type="Proteomes" id="UP000294881"/>
    </source>
</evidence>
<dbReference type="SMART" id="SM00934">
    <property type="entry name" value="OMPdecase"/>
    <property type="match status" value="1"/>
</dbReference>
<name>A0A4R2GVT4_9HYPH</name>
<comment type="subunit">
    <text evidence="7">Homodimer.</text>
</comment>
<dbReference type="OrthoDB" id="9806203at2"/>
<evidence type="ECO:0000256" key="8">
    <source>
        <dbReference type="PIRSR" id="PIRSR614732-1"/>
    </source>
</evidence>
<dbReference type="InterPro" id="IPR001754">
    <property type="entry name" value="OMPdeCOase_dom"/>
</dbReference>
<dbReference type="InterPro" id="IPR013785">
    <property type="entry name" value="Aldolase_TIM"/>
</dbReference>
<dbReference type="EC" id="4.1.1.23" evidence="7"/>
<evidence type="ECO:0000313" key="12">
    <source>
        <dbReference type="EMBL" id="TCO14782.1"/>
    </source>
</evidence>
<dbReference type="PANTHER" id="PTHR32119:SF2">
    <property type="entry name" value="OROTIDINE 5'-PHOSPHATE DECARBOXYLASE"/>
    <property type="match status" value="1"/>
</dbReference>
<feature type="binding site" evidence="7 9">
    <location>
        <position position="219"/>
    </location>
    <ligand>
        <name>substrate</name>
    </ligand>
</feature>
<keyword evidence="13" id="KW-1185">Reference proteome</keyword>
<dbReference type="UniPathway" id="UPA00070">
    <property type="reaction ID" value="UER00120"/>
</dbReference>
<feature type="binding site" evidence="7 9">
    <location>
        <position position="199"/>
    </location>
    <ligand>
        <name>substrate</name>
    </ligand>
</feature>
<protein>
    <recommendedName>
        <fullName evidence="7">Orotidine 5'-phosphate decarboxylase</fullName>
        <ecNumber evidence="7">4.1.1.23</ecNumber>
    </recommendedName>
    <alternativeName>
        <fullName evidence="7">OMP decarboxylase</fullName>
        <shortName evidence="7">OMPDCase</shortName>
        <shortName evidence="7">OMPdecase</shortName>
    </alternativeName>
</protein>
<dbReference type="GO" id="GO:0005829">
    <property type="term" value="C:cytosol"/>
    <property type="evidence" value="ECO:0007669"/>
    <property type="project" value="TreeGrafter"/>
</dbReference>
<feature type="active site" description="For OMPdecase activity" evidence="8">
    <location>
        <position position="74"/>
    </location>
</feature>
<feature type="binding site" evidence="7 9">
    <location>
        <position position="220"/>
    </location>
    <ligand>
        <name>substrate</name>
    </ligand>
</feature>
<evidence type="ECO:0000256" key="6">
    <source>
        <dbReference type="ARBA" id="ARBA00049157"/>
    </source>
</evidence>
<dbReference type="Gene3D" id="3.20.20.70">
    <property type="entry name" value="Aldolase class I"/>
    <property type="match status" value="1"/>
</dbReference>
<evidence type="ECO:0000256" key="1">
    <source>
        <dbReference type="ARBA" id="ARBA00002356"/>
    </source>
</evidence>
<dbReference type="PANTHER" id="PTHR32119">
    <property type="entry name" value="OROTIDINE 5'-PHOSPHATE DECARBOXYLASE"/>
    <property type="match status" value="1"/>
</dbReference>
<feature type="binding site" evidence="7 9">
    <location>
        <position position="25"/>
    </location>
    <ligand>
        <name>substrate</name>
    </ligand>
</feature>
<dbReference type="GO" id="GO:0044205">
    <property type="term" value="P:'de novo' UMP biosynthetic process"/>
    <property type="evidence" value="ECO:0007669"/>
    <property type="project" value="UniProtKB-UniRule"/>
</dbReference>
<dbReference type="InterPro" id="IPR011060">
    <property type="entry name" value="RibuloseP-bd_barrel"/>
</dbReference>
<feature type="active site" description="Proton donor" evidence="7">
    <location>
        <position position="76"/>
    </location>
</feature>